<gene>
    <name evidence="1" type="ORF">SO3561_08487</name>
</gene>
<comment type="caution">
    <text evidence="1">The sequence shown here is derived from an EMBL/GenBank/DDBJ whole genome shotgun (WGS) entry which is preliminary data.</text>
</comment>
<keyword evidence="2" id="KW-1185">Reference proteome</keyword>
<evidence type="ECO:0000313" key="2">
    <source>
        <dbReference type="Proteomes" id="UP000217446"/>
    </source>
</evidence>
<dbReference type="Proteomes" id="UP000217446">
    <property type="component" value="Unassembled WGS sequence"/>
</dbReference>
<evidence type="ECO:0000313" key="1">
    <source>
        <dbReference type="EMBL" id="GAX56919.1"/>
    </source>
</evidence>
<reference evidence="2" key="1">
    <citation type="submission" date="2017-05" db="EMBL/GenBank/DDBJ databases">
        <title>Streptomyces olivochromogenes NBRC 3561 whole genome shotgun sequence.</title>
        <authorList>
            <person name="Dohra H."/>
            <person name="Kodani S."/>
        </authorList>
    </citation>
    <scope>NUCLEOTIDE SEQUENCE [LARGE SCALE GENOMIC DNA]</scope>
    <source>
        <strain evidence="2">NBRC 3561</strain>
    </source>
</reference>
<name>A0A250VS47_STROL</name>
<proteinExistence type="predicted"/>
<dbReference type="EMBL" id="BDQI01000030">
    <property type="protein sequence ID" value="GAX56919.1"/>
    <property type="molecule type" value="Genomic_DNA"/>
</dbReference>
<dbReference type="AlphaFoldDB" id="A0A250VS47"/>
<organism evidence="1 2">
    <name type="scientific">Streptomyces olivochromogenes</name>
    <dbReference type="NCBI Taxonomy" id="1963"/>
    <lineage>
        <taxon>Bacteria</taxon>
        <taxon>Bacillati</taxon>
        <taxon>Actinomycetota</taxon>
        <taxon>Actinomycetes</taxon>
        <taxon>Kitasatosporales</taxon>
        <taxon>Streptomycetaceae</taxon>
        <taxon>Streptomyces</taxon>
    </lineage>
</organism>
<protein>
    <submittedName>
        <fullName evidence="1">Uncharacterized protein</fullName>
    </submittedName>
</protein>
<sequence length="80" mass="8299">MLAIPPQAFPRFAAAQASGTFTDCTDVSVMAGVDIPTRDACGPRSYGPHAGRVNSRGGVFTRPAIDLAAGKPFTPQALRP</sequence>
<accession>A0A250VS47</accession>